<proteinExistence type="inferred from homology"/>
<keyword evidence="5" id="KW-0735">Signal-anchor</keyword>
<evidence type="ECO:0000256" key="5">
    <source>
        <dbReference type="ARBA" id="ARBA00022968"/>
    </source>
</evidence>
<evidence type="ECO:0000256" key="7">
    <source>
        <dbReference type="ARBA" id="ARBA00023034"/>
    </source>
</evidence>
<keyword evidence="4" id="KW-0812">Transmembrane</keyword>
<dbReference type="PANTHER" id="PTHR14647">
    <property type="entry name" value="GALACTOSE-3-O-SULFOTRANSFERASE"/>
    <property type="match status" value="1"/>
</dbReference>
<dbReference type="GeneID" id="102805149"/>
<keyword evidence="9" id="KW-0325">Glycoprotein</keyword>
<evidence type="ECO:0000313" key="10">
    <source>
        <dbReference type="Proteomes" id="UP000694865"/>
    </source>
</evidence>
<dbReference type="RefSeq" id="XP_006813878.1">
    <property type="nucleotide sequence ID" value="XM_006813815.1"/>
</dbReference>
<gene>
    <name evidence="11" type="primary">LOC102805149</name>
</gene>
<keyword evidence="8" id="KW-0472">Membrane</keyword>
<dbReference type="Pfam" id="PF06990">
    <property type="entry name" value="Gal-3-0_sulfotr"/>
    <property type="match status" value="1"/>
</dbReference>
<dbReference type="InterPro" id="IPR027417">
    <property type="entry name" value="P-loop_NTPase"/>
</dbReference>
<keyword evidence="3" id="KW-0808">Transferase</keyword>
<evidence type="ECO:0000256" key="2">
    <source>
        <dbReference type="ARBA" id="ARBA00008124"/>
    </source>
</evidence>
<keyword evidence="10" id="KW-1185">Reference proteome</keyword>
<dbReference type="Gene3D" id="3.40.50.300">
    <property type="entry name" value="P-loop containing nucleotide triphosphate hydrolases"/>
    <property type="match status" value="1"/>
</dbReference>
<evidence type="ECO:0000313" key="11">
    <source>
        <dbReference type="RefSeq" id="XP_006813878.1"/>
    </source>
</evidence>
<organism evidence="10 11">
    <name type="scientific">Saccoglossus kowalevskii</name>
    <name type="common">Acorn worm</name>
    <dbReference type="NCBI Taxonomy" id="10224"/>
    <lineage>
        <taxon>Eukaryota</taxon>
        <taxon>Metazoa</taxon>
        <taxon>Hemichordata</taxon>
        <taxon>Enteropneusta</taxon>
        <taxon>Harrimaniidae</taxon>
        <taxon>Saccoglossus</taxon>
    </lineage>
</organism>
<dbReference type="PANTHER" id="PTHR14647:SF85">
    <property type="entry name" value="GALACTOSYLCERAMIDE SULFOTRANSFERASE-LIKE"/>
    <property type="match status" value="1"/>
</dbReference>
<reference evidence="11" key="1">
    <citation type="submission" date="2025-08" db="UniProtKB">
        <authorList>
            <consortium name="RefSeq"/>
        </authorList>
    </citation>
    <scope>IDENTIFICATION</scope>
    <source>
        <tissue evidence="11">Testes</tissue>
    </source>
</reference>
<accession>A0ABM0M1I7</accession>
<keyword evidence="7" id="KW-0333">Golgi apparatus</keyword>
<evidence type="ECO:0000256" key="4">
    <source>
        <dbReference type="ARBA" id="ARBA00022692"/>
    </source>
</evidence>
<sequence>MPLAQHNVSETIMTHTPVTNCQPINNVCFIKTRKTGSTTLSSIINRWGVNNNLSFAVMKTNKLSGHFNSLVFTDDSPKLHFLPPLNVKPGDWDAYKYNIMAVHVRYNRTAFDKFMLPGNKYISIIREPASQYESAFNYYKIASVVQTFNKSVRYEDTMEEFMRLPEFYWSKTVAKYGQLISFYTRNTQIYDLGLDHNTHHNISTVLSHINKLKKELDLVLLVDYFDESIVLLKKLLCWTWDDVVYLARNARPDGTRKELSMELRQKVIQWNSADHLLYQEFNRTLWAKVAEYGPQFKDDLEELRFRRNKTETECVGKNKTIVLDGRKQVVYNNVINPPNYCYLLTKFNNDIIHQIMEKQSSGFYLNNTSGIYTYLYIKRILCTAVIWAIAYVLPPPHGFWIIHKIILRP</sequence>
<protein>
    <submittedName>
        <fullName evidence="11">Galactosylceramide sulfotransferase-like</fullName>
    </submittedName>
</protein>
<evidence type="ECO:0000256" key="9">
    <source>
        <dbReference type="ARBA" id="ARBA00023180"/>
    </source>
</evidence>
<dbReference type="InterPro" id="IPR009729">
    <property type="entry name" value="Gal-3-0_sulfotransfrase"/>
</dbReference>
<keyword evidence="6" id="KW-1133">Transmembrane helix</keyword>
<evidence type="ECO:0000256" key="6">
    <source>
        <dbReference type="ARBA" id="ARBA00022989"/>
    </source>
</evidence>
<evidence type="ECO:0000256" key="1">
    <source>
        <dbReference type="ARBA" id="ARBA00004323"/>
    </source>
</evidence>
<evidence type="ECO:0000256" key="8">
    <source>
        <dbReference type="ARBA" id="ARBA00023136"/>
    </source>
</evidence>
<name>A0ABM0M1I7_SACKO</name>
<evidence type="ECO:0000256" key="3">
    <source>
        <dbReference type="ARBA" id="ARBA00022679"/>
    </source>
</evidence>
<dbReference type="SUPFAM" id="SSF52540">
    <property type="entry name" value="P-loop containing nucleoside triphosphate hydrolases"/>
    <property type="match status" value="1"/>
</dbReference>
<dbReference type="Proteomes" id="UP000694865">
    <property type="component" value="Unplaced"/>
</dbReference>
<comment type="subcellular location">
    <subcellularLocation>
        <location evidence="1">Golgi apparatus membrane</location>
        <topology evidence="1">Single-pass type II membrane protein</topology>
    </subcellularLocation>
</comment>
<comment type="similarity">
    <text evidence="2">Belongs to the galactose-3-O-sulfotransferase family.</text>
</comment>